<comment type="similarity">
    <text evidence="2">Belongs to the Rht family.</text>
</comment>
<evidence type="ECO:0000256" key="6">
    <source>
        <dbReference type="ARBA" id="ARBA00023136"/>
    </source>
</evidence>
<dbReference type="EMBL" id="JAETXL010000001">
    <property type="protein sequence ID" value="MBL6274754.1"/>
    <property type="molecule type" value="Genomic_DNA"/>
</dbReference>
<comment type="caution">
    <text evidence="8">The sequence shown here is derived from an EMBL/GenBank/DDBJ whole genome shotgun (WGS) entry which is preliminary data.</text>
</comment>
<proteinExistence type="inferred from homology"/>
<sequence>MMSSVLGITDIWTYVLGTVAIVLLPGPNSLFVLSTAARRGVGAGYRAAGGVFVGDGMLMFLSAAGVASLLKAYPPVFLVIKYAGAAYLGYVGLTMLRAAWRRWRDRNDPTTPRLIDAAQPAEMRSPFRKALVISLLNPKAILFFVSFFIQFVDPTYPWPALSFLLLGLIAQVTSVLYLTALIFAGTFLAAQFRQRRRLSAGATTAVGALFLGFGVKLAQG</sequence>
<evidence type="ECO:0000313" key="9">
    <source>
        <dbReference type="Proteomes" id="UP000661193"/>
    </source>
</evidence>
<evidence type="ECO:0000256" key="7">
    <source>
        <dbReference type="SAM" id="Phobius"/>
    </source>
</evidence>
<gene>
    <name evidence="8" type="primary">leuE</name>
    <name evidence="8" type="ORF">JMF97_01095</name>
</gene>
<dbReference type="Pfam" id="PF01810">
    <property type="entry name" value="LysE"/>
    <property type="match status" value="1"/>
</dbReference>
<dbReference type="Proteomes" id="UP000661193">
    <property type="component" value="Unassembled WGS sequence"/>
</dbReference>
<protein>
    <submittedName>
        <fullName evidence="8">Leucine efflux protein LeuE</fullName>
    </submittedName>
</protein>
<name>A0ABS1UEY1_9ACTN</name>
<dbReference type="InterPro" id="IPR001123">
    <property type="entry name" value="LeuE-type"/>
</dbReference>
<feature type="transmembrane region" description="Helical" evidence="7">
    <location>
        <begin position="12"/>
        <end position="33"/>
    </location>
</feature>
<keyword evidence="3" id="KW-1003">Cell membrane</keyword>
<feature type="transmembrane region" description="Helical" evidence="7">
    <location>
        <begin position="200"/>
        <end position="218"/>
    </location>
</feature>
<evidence type="ECO:0000256" key="4">
    <source>
        <dbReference type="ARBA" id="ARBA00022692"/>
    </source>
</evidence>
<keyword evidence="9" id="KW-1185">Reference proteome</keyword>
<evidence type="ECO:0000256" key="5">
    <source>
        <dbReference type="ARBA" id="ARBA00022989"/>
    </source>
</evidence>
<feature type="transmembrane region" description="Helical" evidence="7">
    <location>
        <begin position="163"/>
        <end position="188"/>
    </location>
</feature>
<evidence type="ECO:0000256" key="1">
    <source>
        <dbReference type="ARBA" id="ARBA00004651"/>
    </source>
</evidence>
<dbReference type="PANTHER" id="PTHR30086:SF15">
    <property type="entry name" value="LEUCINE EFFLUX PROTEIN"/>
    <property type="match status" value="1"/>
</dbReference>
<dbReference type="PANTHER" id="PTHR30086">
    <property type="entry name" value="ARGININE EXPORTER PROTEIN ARGO"/>
    <property type="match status" value="1"/>
</dbReference>
<feature type="transmembrane region" description="Helical" evidence="7">
    <location>
        <begin position="130"/>
        <end position="151"/>
    </location>
</feature>
<evidence type="ECO:0000313" key="8">
    <source>
        <dbReference type="EMBL" id="MBL6274754.1"/>
    </source>
</evidence>
<evidence type="ECO:0000256" key="2">
    <source>
        <dbReference type="ARBA" id="ARBA00007928"/>
    </source>
</evidence>
<dbReference type="NCBIfam" id="NF008201">
    <property type="entry name" value="PRK10958.1"/>
    <property type="match status" value="1"/>
</dbReference>
<feature type="transmembrane region" description="Helical" evidence="7">
    <location>
        <begin position="45"/>
        <end position="70"/>
    </location>
</feature>
<organism evidence="8 9">
    <name type="scientific">Micromonospora fiedleri</name>
    <dbReference type="NCBI Taxonomy" id="1157498"/>
    <lineage>
        <taxon>Bacteria</taxon>
        <taxon>Bacillati</taxon>
        <taxon>Actinomycetota</taxon>
        <taxon>Actinomycetes</taxon>
        <taxon>Micromonosporales</taxon>
        <taxon>Micromonosporaceae</taxon>
        <taxon>Micromonospora</taxon>
    </lineage>
</organism>
<reference evidence="8 9" key="1">
    <citation type="submission" date="2021-01" db="EMBL/GenBank/DDBJ databases">
        <title>Genome sequencing of Micromonospora fiedleri MG-37.</title>
        <authorList>
            <person name="Moreland P.E.J."/>
            <person name="Stach J.E.M."/>
        </authorList>
    </citation>
    <scope>NUCLEOTIDE SEQUENCE [LARGE SCALE GENOMIC DNA]</scope>
    <source>
        <strain evidence="8 9">MG-37</strain>
    </source>
</reference>
<feature type="transmembrane region" description="Helical" evidence="7">
    <location>
        <begin position="76"/>
        <end position="96"/>
    </location>
</feature>
<accession>A0ABS1UEY1</accession>
<keyword evidence="5 7" id="KW-1133">Transmembrane helix</keyword>
<dbReference type="PIRSF" id="PIRSF006324">
    <property type="entry name" value="LeuE"/>
    <property type="match status" value="1"/>
</dbReference>
<dbReference type="RefSeq" id="WP_203219814.1">
    <property type="nucleotide sequence ID" value="NZ_JAETXL010000001.1"/>
</dbReference>
<keyword evidence="4 7" id="KW-0812">Transmembrane</keyword>
<evidence type="ECO:0000256" key="3">
    <source>
        <dbReference type="ARBA" id="ARBA00022475"/>
    </source>
</evidence>
<comment type="subcellular location">
    <subcellularLocation>
        <location evidence="1">Cell membrane</location>
        <topology evidence="1">Multi-pass membrane protein</topology>
    </subcellularLocation>
</comment>
<keyword evidence="6 7" id="KW-0472">Membrane</keyword>